<dbReference type="Proteomes" id="UP001351900">
    <property type="component" value="Unassembled WGS sequence"/>
</dbReference>
<evidence type="ECO:0000313" key="3">
    <source>
        <dbReference type="Proteomes" id="UP001351900"/>
    </source>
</evidence>
<dbReference type="InterPro" id="IPR008136">
    <property type="entry name" value="CinA_C"/>
</dbReference>
<gene>
    <name evidence="2" type="ORF">V2V91_11120</name>
</gene>
<reference evidence="2 3" key="1">
    <citation type="submission" date="2024-01" db="EMBL/GenBank/DDBJ databases">
        <title>the genome sequence of strain Microbacterium schleiferi NBRC 15075.</title>
        <authorList>
            <person name="Ding Y."/>
            <person name="Zhang G."/>
        </authorList>
    </citation>
    <scope>NUCLEOTIDE SEQUENCE [LARGE SCALE GENOMIC DNA]</scope>
    <source>
        <strain evidence="2 3">NBRC 15075</strain>
    </source>
</reference>
<name>A0ABU7V7M0_9MICO</name>
<dbReference type="Pfam" id="PF02464">
    <property type="entry name" value="CinA"/>
    <property type="match status" value="1"/>
</dbReference>
<dbReference type="EMBL" id="JAZHOV010000006">
    <property type="protein sequence ID" value="MEF2255676.1"/>
    <property type="molecule type" value="Genomic_DNA"/>
</dbReference>
<dbReference type="Gene3D" id="3.90.950.20">
    <property type="entry name" value="CinA-like"/>
    <property type="match status" value="1"/>
</dbReference>
<comment type="caution">
    <text evidence="2">The sequence shown here is derived from an EMBL/GenBank/DDBJ whole genome shotgun (WGS) entry which is preliminary data.</text>
</comment>
<evidence type="ECO:0000313" key="2">
    <source>
        <dbReference type="EMBL" id="MEF2255676.1"/>
    </source>
</evidence>
<sequence length="158" mass="16298">MNDIRRLAEIAQHRGIRIAVAESLTSGLLASEVGKGQNAGEWFAGGVVAYLYDIKQNVLGVEPNLDPCSPECAEQLAAGVRDLMDADVAVSTTGVGGPEPSDGHPPGTVYLGWASASGVGHVRLDLGDEPEEVLPAAVDAAITLLADTVERSAPGSIR</sequence>
<keyword evidence="3" id="KW-1185">Reference proteome</keyword>
<dbReference type="SUPFAM" id="SSF142433">
    <property type="entry name" value="CinA-like"/>
    <property type="match status" value="1"/>
</dbReference>
<dbReference type="InterPro" id="IPR036653">
    <property type="entry name" value="CinA-like_C"/>
</dbReference>
<protein>
    <submittedName>
        <fullName evidence="2">Nicotinamide-nucleotide amidohydrolase family protein</fullName>
    </submittedName>
</protein>
<organism evidence="2 3">
    <name type="scientific">Microbacterium schleiferi</name>
    <dbReference type="NCBI Taxonomy" id="69362"/>
    <lineage>
        <taxon>Bacteria</taxon>
        <taxon>Bacillati</taxon>
        <taxon>Actinomycetota</taxon>
        <taxon>Actinomycetes</taxon>
        <taxon>Micrococcales</taxon>
        <taxon>Microbacteriaceae</taxon>
        <taxon>Microbacterium</taxon>
    </lineage>
</organism>
<dbReference type="RefSeq" id="WP_331791891.1">
    <property type="nucleotide sequence ID" value="NZ_BAAAUO010000001.1"/>
</dbReference>
<accession>A0ABU7V7M0</accession>
<proteinExistence type="predicted"/>
<dbReference type="NCBIfam" id="TIGR00199">
    <property type="entry name" value="PncC_domain"/>
    <property type="match status" value="1"/>
</dbReference>
<evidence type="ECO:0000259" key="1">
    <source>
        <dbReference type="Pfam" id="PF02464"/>
    </source>
</evidence>
<feature type="domain" description="CinA C-terminal" evidence="1">
    <location>
        <begin position="6"/>
        <end position="148"/>
    </location>
</feature>